<accession>A0A8X7STD1</accession>
<organism evidence="10 11">
    <name type="scientific">Tilletia controversa</name>
    <name type="common">dwarf bunt fungus</name>
    <dbReference type="NCBI Taxonomy" id="13291"/>
    <lineage>
        <taxon>Eukaryota</taxon>
        <taxon>Fungi</taxon>
        <taxon>Dikarya</taxon>
        <taxon>Basidiomycota</taxon>
        <taxon>Ustilaginomycotina</taxon>
        <taxon>Exobasidiomycetes</taxon>
        <taxon>Tilletiales</taxon>
        <taxon>Tilletiaceae</taxon>
        <taxon>Tilletia</taxon>
    </lineage>
</organism>
<keyword evidence="8" id="KW-0624">Polysaccharide degradation</keyword>
<dbReference type="InterPro" id="IPR036908">
    <property type="entry name" value="RlpA-like_sf"/>
</dbReference>
<evidence type="ECO:0000256" key="3">
    <source>
        <dbReference type="ARBA" id="ARBA00012601"/>
    </source>
</evidence>
<dbReference type="SUPFAM" id="SSF50685">
    <property type="entry name" value="Barwin-like endoglucanases"/>
    <property type="match status" value="1"/>
</dbReference>
<keyword evidence="4" id="KW-0378">Hydrolase</keyword>
<evidence type="ECO:0000256" key="5">
    <source>
        <dbReference type="ARBA" id="ARBA00023001"/>
    </source>
</evidence>
<evidence type="ECO:0000259" key="9">
    <source>
        <dbReference type="Pfam" id="PF02015"/>
    </source>
</evidence>
<dbReference type="Pfam" id="PF02015">
    <property type="entry name" value="Glyco_hydro_45"/>
    <property type="match status" value="1"/>
</dbReference>
<comment type="similarity">
    <text evidence="2">Belongs to the glycosyl hydrolase 45 (cellulase K) family.</text>
</comment>
<dbReference type="InterPro" id="IPR000334">
    <property type="entry name" value="Glyco_hydro_45"/>
</dbReference>
<evidence type="ECO:0000256" key="2">
    <source>
        <dbReference type="ARBA" id="ARBA00007793"/>
    </source>
</evidence>
<dbReference type="PANTHER" id="PTHR39730:SF1">
    <property type="entry name" value="ENDOGLUCANASE 1"/>
    <property type="match status" value="1"/>
</dbReference>
<sequence length="155" mass="17052">YAVGARPIANGKQNFYGACYSITFNQLPGKTLVFQAVNSGEYAHANQVDLQVPGGGNTLTGGPVIKDACPTQWSSPADGWGRRFGTIDRGHECDLLPKPLQPGCRWRFDWLYPQDRPEGISLTITSMCRVKCPKILTDRTGSIRHDDANYPEAPQ</sequence>
<evidence type="ECO:0000256" key="4">
    <source>
        <dbReference type="ARBA" id="ARBA00022801"/>
    </source>
</evidence>
<comment type="catalytic activity">
    <reaction evidence="1">
        <text>Endohydrolysis of (1-&gt;4)-beta-D-glucosidic linkages in cellulose, lichenin and cereal beta-D-glucans.</text>
        <dbReference type="EC" id="3.2.1.4"/>
    </reaction>
</comment>
<keyword evidence="7" id="KW-0326">Glycosidase</keyword>
<reference evidence="10" key="2">
    <citation type="journal article" date="2019" name="IMA Fungus">
        <title>Genome sequencing and comparison of five Tilletia species to identify candidate genes for the detection of regulated species infecting wheat.</title>
        <authorList>
            <person name="Nguyen H.D.T."/>
            <person name="Sultana T."/>
            <person name="Kesanakurti P."/>
            <person name="Hambleton S."/>
        </authorList>
    </citation>
    <scope>NUCLEOTIDE SEQUENCE</scope>
    <source>
        <strain evidence="10">DAOMC 236426</strain>
    </source>
</reference>
<feature type="non-terminal residue" evidence="10">
    <location>
        <position position="1"/>
    </location>
</feature>
<reference evidence="10" key="1">
    <citation type="submission" date="2016-04" db="EMBL/GenBank/DDBJ databases">
        <authorList>
            <person name="Nguyen H.D."/>
            <person name="Samba Siva P."/>
            <person name="Cullis J."/>
            <person name="Levesque C.A."/>
            <person name="Hambleton S."/>
        </authorList>
    </citation>
    <scope>NUCLEOTIDE SEQUENCE</scope>
    <source>
        <strain evidence="10">DAOMC 236426</strain>
    </source>
</reference>
<evidence type="ECO:0000313" key="11">
    <source>
        <dbReference type="Proteomes" id="UP000077684"/>
    </source>
</evidence>
<dbReference type="EC" id="3.2.1.4" evidence="3"/>
<feature type="domain" description="Glycosyl hydrolases family 45 active site" evidence="9">
    <location>
        <begin position="3"/>
        <end position="141"/>
    </location>
</feature>
<evidence type="ECO:0000256" key="7">
    <source>
        <dbReference type="ARBA" id="ARBA00023295"/>
    </source>
</evidence>
<proteinExistence type="inferred from homology"/>
<evidence type="ECO:0000256" key="6">
    <source>
        <dbReference type="ARBA" id="ARBA00023277"/>
    </source>
</evidence>
<name>A0A8X7STD1_9BASI</name>
<evidence type="ECO:0000256" key="8">
    <source>
        <dbReference type="ARBA" id="ARBA00023326"/>
    </source>
</evidence>
<gene>
    <name evidence="10" type="ORF">A4X06_0g7811</name>
</gene>
<comment type="caution">
    <text evidence="10">The sequence shown here is derived from an EMBL/GenBank/DDBJ whole genome shotgun (WGS) entry which is preliminary data.</text>
</comment>
<keyword evidence="11" id="KW-1185">Reference proteome</keyword>
<keyword evidence="6" id="KW-0119">Carbohydrate metabolism</keyword>
<evidence type="ECO:0000313" key="10">
    <source>
        <dbReference type="EMBL" id="KAE8240331.1"/>
    </source>
</evidence>
<dbReference type="Gene3D" id="2.40.40.10">
    <property type="entry name" value="RlpA-like domain"/>
    <property type="match status" value="1"/>
</dbReference>
<keyword evidence="5" id="KW-0136">Cellulose degradation</keyword>
<dbReference type="GO" id="GO:0030245">
    <property type="term" value="P:cellulose catabolic process"/>
    <property type="evidence" value="ECO:0007669"/>
    <property type="project" value="UniProtKB-KW"/>
</dbReference>
<dbReference type="EMBL" id="LWDE02001475">
    <property type="protein sequence ID" value="KAE8240331.1"/>
    <property type="molecule type" value="Genomic_DNA"/>
</dbReference>
<dbReference type="AlphaFoldDB" id="A0A8X7STD1"/>
<dbReference type="PANTHER" id="PTHR39730">
    <property type="entry name" value="ENDOGLUCANASE 1"/>
    <property type="match status" value="1"/>
</dbReference>
<dbReference type="InterPro" id="IPR052288">
    <property type="entry name" value="GH45_Enzymes"/>
</dbReference>
<dbReference type="Proteomes" id="UP000077684">
    <property type="component" value="Unassembled WGS sequence"/>
</dbReference>
<dbReference type="GO" id="GO:0008810">
    <property type="term" value="F:cellulase activity"/>
    <property type="evidence" value="ECO:0007669"/>
    <property type="project" value="UniProtKB-EC"/>
</dbReference>
<protein>
    <recommendedName>
        <fullName evidence="3">cellulase</fullName>
        <ecNumber evidence="3">3.2.1.4</ecNumber>
    </recommendedName>
</protein>
<evidence type="ECO:0000256" key="1">
    <source>
        <dbReference type="ARBA" id="ARBA00000966"/>
    </source>
</evidence>